<feature type="compositionally biased region" description="Basic and acidic residues" evidence="1">
    <location>
        <begin position="398"/>
        <end position="410"/>
    </location>
</feature>
<keyword evidence="2" id="KW-1133">Transmembrane helix</keyword>
<sequence length="576" mass="65243">MIALKLPGSGFMSLSASRKARWSLEKVPHFQLLLIALFFGLGLIGILNHAMWRDELNGWLIAQYSPNLGTFWQNIRYEGHPILWYAFLYLLNQMTANPVAMQLFHLGLATASTSLFVCYAPFTRLQKLLFVLGYLPLYEYLVISRNYAIAVLILWAICVCFPTRQKNYFILAILLALLANTNAYALLISLSLSLTLMLEFLLRHPLKLELNASFLNRGISLLIILVGVMLAVALLIPPADSNLQGGADQWFFNWDFHRFSQSLSRIWNSYILVLVPGDAKPLDVFLFAILSVGIFSFCVTFFWDYPIVLAFYSCGTGSILLFTYLKFLGSARHYGHLYLILITALWLKNYYSPNRLLSSFTDSSWIPPAPLKKGGENSRDDQGGESSGDNKGGENGGDEQRGENSGDNKGGKTNNIVKKLSRWQGWVNRHFLTFLMILLYCQLVSGLVGYIRDLTLPYSASRATARYLQAHQLNQFSLVGSEDFTMTPISGYLGQKIYYPESQKMASFVLFNRQRQPVNDLETLQQVQAKLKESSPVVLILNHPLETSLPSLKIKPVEKFTHSFIGNEQYYLYLIQ</sequence>
<dbReference type="EMBL" id="CP073041">
    <property type="protein sequence ID" value="UXE63653.1"/>
    <property type="molecule type" value="Genomic_DNA"/>
</dbReference>
<feature type="transmembrane region" description="Helical" evidence="2">
    <location>
        <begin position="142"/>
        <end position="161"/>
    </location>
</feature>
<feature type="transmembrane region" description="Helical" evidence="2">
    <location>
        <begin position="168"/>
        <end position="194"/>
    </location>
</feature>
<organism evidence="3">
    <name type="scientific">Woronichinia naegeliana WA131</name>
    <dbReference type="NCBI Taxonomy" id="2824559"/>
    <lineage>
        <taxon>Bacteria</taxon>
        <taxon>Bacillati</taxon>
        <taxon>Cyanobacteriota</taxon>
        <taxon>Cyanophyceae</taxon>
        <taxon>Synechococcales</taxon>
        <taxon>Coelosphaeriaceae</taxon>
        <taxon>Woronichinia</taxon>
    </lineage>
</organism>
<feature type="transmembrane region" description="Helical" evidence="2">
    <location>
        <begin position="30"/>
        <end position="51"/>
    </location>
</feature>
<keyword evidence="2" id="KW-0812">Transmembrane</keyword>
<evidence type="ECO:0000256" key="1">
    <source>
        <dbReference type="SAM" id="MobiDB-lite"/>
    </source>
</evidence>
<keyword evidence="2" id="KW-0472">Membrane</keyword>
<feature type="transmembrane region" description="Helical" evidence="2">
    <location>
        <begin position="309"/>
        <end position="327"/>
    </location>
</feature>
<name>A0A977L181_9CYAN</name>
<feature type="transmembrane region" description="Helical" evidence="2">
    <location>
        <begin position="103"/>
        <end position="122"/>
    </location>
</feature>
<feature type="region of interest" description="Disordered" evidence="1">
    <location>
        <begin position="371"/>
        <end position="413"/>
    </location>
</feature>
<reference evidence="3" key="1">
    <citation type="submission" date="2021-04" db="EMBL/GenBank/DDBJ databases">
        <title>Genome sequence of Woronichinia naegeliana from Washington state freshwater lake bloom.</title>
        <authorList>
            <person name="Dreher T.W."/>
        </authorList>
    </citation>
    <scope>NUCLEOTIDE SEQUENCE</scope>
    <source>
        <strain evidence="3">WA131</strain>
    </source>
</reference>
<protein>
    <submittedName>
        <fullName evidence="3">Uncharacterized protein</fullName>
    </submittedName>
</protein>
<feature type="transmembrane region" description="Helical" evidence="2">
    <location>
        <begin position="214"/>
        <end position="236"/>
    </location>
</feature>
<proteinExistence type="predicted"/>
<feature type="transmembrane region" description="Helical" evidence="2">
    <location>
        <begin position="284"/>
        <end position="303"/>
    </location>
</feature>
<evidence type="ECO:0000256" key="2">
    <source>
        <dbReference type="SAM" id="Phobius"/>
    </source>
</evidence>
<feature type="transmembrane region" description="Helical" evidence="2">
    <location>
        <begin position="431"/>
        <end position="451"/>
    </location>
</feature>
<feature type="compositionally biased region" description="Basic and acidic residues" evidence="1">
    <location>
        <begin position="373"/>
        <end position="382"/>
    </location>
</feature>
<dbReference type="Proteomes" id="UP001065613">
    <property type="component" value="Chromosome"/>
</dbReference>
<dbReference type="KEGG" id="wna:KA717_14265"/>
<gene>
    <name evidence="3" type="ORF">KA717_14265</name>
</gene>
<evidence type="ECO:0000313" key="3">
    <source>
        <dbReference type="EMBL" id="UXE63653.1"/>
    </source>
</evidence>
<accession>A0A977L181</accession>
<dbReference type="AlphaFoldDB" id="A0A977L181"/>